<name>A0A099JUH2_9MICO</name>
<dbReference type="AlphaFoldDB" id="A0A099JUH2"/>
<protein>
    <submittedName>
        <fullName evidence="2">Putative alkaline shock family protein YloU</fullName>
    </submittedName>
</protein>
<comment type="caution">
    <text evidence="1">The sequence shown here is derived from an EMBL/GenBank/DDBJ whole genome shotgun (WGS) entry which is preliminary data.</text>
</comment>
<dbReference type="Proteomes" id="UP000029864">
    <property type="component" value="Unassembled WGS sequence"/>
</dbReference>
<reference evidence="1 3" key="1">
    <citation type="submission" date="2014-08" db="EMBL/GenBank/DDBJ databases">
        <authorList>
            <person name="Sisinthy S."/>
        </authorList>
    </citation>
    <scope>NUCLEOTIDE SEQUENCE [LARGE SCALE GENOMIC DNA]</scope>
    <source>
        <strain evidence="1 3">RuG17</strain>
    </source>
</reference>
<dbReference type="EMBL" id="JACHBQ010000001">
    <property type="protein sequence ID" value="MBB5642470.1"/>
    <property type="molecule type" value="Genomic_DNA"/>
</dbReference>
<evidence type="ECO:0000313" key="3">
    <source>
        <dbReference type="Proteomes" id="UP000029864"/>
    </source>
</evidence>
<gene>
    <name evidence="2" type="ORF">BJ997_003018</name>
    <name evidence="1" type="ORF">GY21_01210</name>
</gene>
<accession>A0A099JUH2</accession>
<evidence type="ECO:0000313" key="1">
    <source>
        <dbReference type="EMBL" id="KGJ81735.1"/>
    </source>
</evidence>
<keyword evidence="3" id="KW-1185">Reference proteome</keyword>
<proteinExistence type="predicted"/>
<sequence>MSDVLPSTDRLDQIVLAVPGVDGLYAATPLAATVIGTALGALVGRPAAPNSVFVARQNEALSVTVKIGVADGYAAADVCRRVYEALQNHLTESTEQQVAEIAVTVARIG</sequence>
<reference evidence="2 4" key="2">
    <citation type="submission" date="2020-08" db="EMBL/GenBank/DDBJ databases">
        <title>Sequencing the genomes of 1000 actinobacteria strains.</title>
        <authorList>
            <person name="Klenk H.-P."/>
        </authorList>
    </citation>
    <scope>NUCLEOTIDE SEQUENCE [LARGE SCALE GENOMIC DNA]</scope>
    <source>
        <strain evidence="2 4">DSM 21065</strain>
    </source>
</reference>
<dbReference type="EMBL" id="JPXF01000003">
    <property type="protein sequence ID" value="KGJ81735.1"/>
    <property type="molecule type" value="Genomic_DNA"/>
</dbReference>
<organism evidence="1 3">
    <name type="scientific">Cryobacterium roopkundense</name>
    <dbReference type="NCBI Taxonomy" id="1001240"/>
    <lineage>
        <taxon>Bacteria</taxon>
        <taxon>Bacillati</taxon>
        <taxon>Actinomycetota</taxon>
        <taxon>Actinomycetes</taxon>
        <taxon>Micrococcales</taxon>
        <taxon>Microbacteriaceae</taxon>
        <taxon>Cryobacterium</taxon>
    </lineage>
</organism>
<dbReference type="Proteomes" id="UP000561726">
    <property type="component" value="Unassembled WGS sequence"/>
</dbReference>
<dbReference type="STRING" id="1001240.GY21_01210"/>
<dbReference type="OrthoDB" id="5122209at2"/>
<evidence type="ECO:0000313" key="2">
    <source>
        <dbReference type="EMBL" id="MBB5642470.1"/>
    </source>
</evidence>
<evidence type="ECO:0000313" key="4">
    <source>
        <dbReference type="Proteomes" id="UP000561726"/>
    </source>
</evidence>
<dbReference type="RefSeq" id="WP_035834687.1">
    <property type="nucleotide sequence ID" value="NZ_JACHBQ010000001.1"/>
</dbReference>